<keyword evidence="1" id="KW-0175">Coiled coil</keyword>
<proteinExistence type="predicted"/>
<keyword evidence="4" id="KW-1185">Reference proteome</keyword>
<feature type="region of interest" description="Disordered" evidence="2">
    <location>
        <begin position="49"/>
        <end position="124"/>
    </location>
</feature>
<dbReference type="OrthoDB" id="5871989at2759"/>
<feature type="compositionally biased region" description="Pro residues" evidence="2">
    <location>
        <begin position="98"/>
        <end position="109"/>
    </location>
</feature>
<feature type="coiled-coil region" evidence="1">
    <location>
        <begin position="19"/>
        <end position="46"/>
    </location>
</feature>
<name>A0A2G9TE75_TELCI</name>
<evidence type="ECO:0000256" key="1">
    <source>
        <dbReference type="SAM" id="Coils"/>
    </source>
</evidence>
<dbReference type="Proteomes" id="UP000230423">
    <property type="component" value="Unassembled WGS sequence"/>
</dbReference>
<feature type="compositionally biased region" description="Low complexity" evidence="2">
    <location>
        <begin position="110"/>
        <end position="119"/>
    </location>
</feature>
<dbReference type="EMBL" id="KZ379281">
    <property type="protein sequence ID" value="PIO56276.1"/>
    <property type="molecule type" value="Genomic_DNA"/>
</dbReference>
<accession>A0A2G9TE75</accession>
<feature type="compositionally biased region" description="Low complexity" evidence="2">
    <location>
        <begin position="53"/>
        <end position="64"/>
    </location>
</feature>
<protein>
    <submittedName>
        <fullName evidence="3">Uncharacterized protein</fullName>
    </submittedName>
</protein>
<evidence type="ECO:0000313" key="4">
    <source>
        <dbReference type="Proteomes" id="UP000230423"/>
    </source>
</evidence>
<evidence type="ECO:0000313" key="3">
    <source>
        <dbReference type="EMBL" id="PIO56276.1"/>
    </source>
</evidence>
<dbReference type="AlphaFoldDB" id="A0A2G9TE75"/>
<reference evidence="3 4" key="1">
    <citation type="submission" date="2015-09" db="EMBL/GenBank/DDBJ databases">
        <title>Draft genome of the parasitic nematode Teladorsagia circumcincta isolate WARC Sus (inbred).</title>
        <authorList>
            <person name="Mitreva M."/>
        </authorList>
    </citation>
    <scope>NUCLEOTIDE SEQUENCE [LARGE SCALE GENOMIC DNA]</scope>
    <source>
        <strain evidence="3 4">S</strain>
    </source>
</reference>
<evidence type="ECO:0000256" key="2">
    <source>
        <dbReference type="SAM" id="MobiDB-lite"/>
    </source>
</evidence>
<organism evidence="3 4">
    <name type="scientific">Teladorsagia circumcincta</name>
    <name type="common">Brown stomach worm</name>
    <name type="synonym">Ostertagia circumcincta</name>
    <dbReference type="NCBI Taxonomy" id="45464"/>
    <lineage>
        <taxon>Eukaryota</taxon>
        <taxon>Metazoa</taxon>
        <taxon>Ecdysozoa</taxon>
        <taxon>Nematoda</taxon>
        <taxon>Chromadorea</taxon>
        <taxon>Rhabditida</taxon>
        <taxon>Rhabditina</taxon>
        <taxon>Rhabditomorpha</taxon>
        <taxon>Strongyloidea</taxon>
        <taxon>Trichostrongylidae</taxon>
        <taxon>Teladorsagia</taxon>
    </lineage>
</organism>
<sequence>MAVPTEDEDERFSLPSTMATDQELKIQSLEAQLALLSKQMQTLLAGKVPAPVAPAESSDSSPLLSDDEGKGASLCSPSDTVTFPVGSRGGMAPSKLAVPPPPPPPPPPSLLTTSSTSVSRANTPSSKVSFGHFLLDNIIYEQRANQAQSDGIFIARFKNFALFHFYVT</sequence>
<gene>
    <name evidence="3" type="ORF">TELCIR_22325</name>
</gene>